<keyword evidence="3" id="KW-0969">Cilium</keyword>
<evidence type="ECO:0000259" key="2">
    <source>
        <dbReference type="Pfam" id="PF00669"/>
    </source>
</evidence>
<evidence type="ECO:0000256" key="1">
    <source>
        <dbReference type="SAM" id="MobiDB-lite"/>
    </source>
</evidence>
<keyword evidence="3" id="KW-0282">Flagellum</keyword>
<dbReference type="Gene3D" id="1.20.1330.10">
    <property type="entry name" value="f41 fragment of flagellin, N-terminal domain"/>
    <property type="match status" value="2"/>
</dbReference>
<comment type="caution">
    <text evidence="3">The sequence shown here is derived from an EMBL/GenBank/DDBJ whole genome shotgun (WGS) entry which is preliminary data.</text>
</comment>
<dbReference type="PANTHER" id="PTHR42792">
    <property type="entry name" value="FLAGELLIN"/>
    <property type="match status" value="1"/>
</dbReference>
<sequence length="514" mass="57791">MRITNSMIRNNTSNNMSTNKGYVDTLNTQMSTQKKIDRPSDDPVIAIRALRLRSSLSEINQYYEKNIPDAESWLEVTETALKNMESILTDVYRQCVNGATDHLKESDRNTILTNLQKLREQVYAEGNADYAGRTVFTGYKTNKSLTFGEDTSDTSYNITQKLEFEDITQKTYYSGLSSVPTTDDLTAGNLPAGNVEDHTYSRVRLAYDNIDNITQLQYKDANGNLQDIEGMEITYLDADGNTQTATVSYNVHNYTDWQNAQNLNVGDNEVIFVKETGELILGKNVAAYMNSEKPDMVVSYDKTGFKKGEVRPEHYFDCIDTTNANPANHITYTKEDQEINYTIAFGQTLAVNTQASDVFDSSIGRDIDELTDAVQMAITAHKKVSDIENLMKEEKYAGEEDQALLQQWLDAAEKEASYADDNMKNLYSEGISSFQSYLSDVVLAKTDVGSKGSRLALTKSRMSEQQMTFKKLKSTNEDKELSDIIIDYTAAYNAYQASMQAASKAIKQTLLDYI</sequence>
<dbReference type="EMBL" id="JBBMEX010000009">
    <property type="protein sequence ID" value="MEQ2558129.1"/>
    <property type="molecule type" value="Genomic_DNA"/>
</dbReference>
<dbReference type="PANTHER" id="PTHR42792:SF1">
    <property type="entry name" value="FLAGELLAR HOOK-ASSOCIATED PROTEIN 3"/>
    <property type="match status" value="1"/>
</dbReference>
<dbReference type="SUPFAM" id="SSF64518">
    <property type="entry name" value="Phase 1 flagellin"/>
    <property type="match status" value="1"/>
</dbReference>
<keyword evidence="4" id="KW-1185">Reference proteome</keyword>
<dbReference type="InterPro" id="IPR001029">
    <property type="entry name" value="Flagellin_N"/>
</dbReference>
<accession>A0ABV1HEJ4</accession>
<name>A0ABV1HEJ4_9FIRM</name>
<proteinExistence type="predicted"/>
<dbReference type="RefSeq" id="WP_353531016.1">
    <property type="nucleotide sequence ID" value="NZ_JBBMEX010000009.1"/>
</dbReference>
<evidence type="ECO:0000313" key="3">
    <source>
        <dbReference type="EMBL" id="MEQ2558129.1"/>
    </source>
</evidence>
<gene>
    <name evidence="3" type="ORF">WMO43_09640</name>
</gene>
<evidence type="ECO:0000313" key="4">
    <source>
        <dbReference type="Proteomes" id="UP001454489"/>
    </source>
</evidence>
<feature type="domain" description="Flagellin N-terminal" evidence="2">
    <location>
        <begin position="4"/>
        <end position="141"/>
    </location>
</feature>
<dbReference type="Pfam" id="PF00669">
    <property type="entry name" value="Flagellin_N"/>
    <property type="match status" value="1"/>
</dbReference>
<dbReference type="InterPro" id="IPR001492">
    <property type="entry name" value="Flagellin"/>
</dbReference>
<organism evidence="3 4">
    <name type="scientific">Maccoyibacter intestinihominis</name>
    <dbReference type="NCBI Taxonomy" id="3133499"/>
    <lineage>
        <taxon>Bacteria</taxon>
        <taxon>Bacillati</taxon>
        <taxon>Bacillota</taxon>
        <taxon>Clostridia</taxon>
        <taxon>Lachnospirales</taxon>
        <taxon>Lachnospiraceae</taxon>
        <taxon>Maccoyibacter</taxon>
    </lineage>
</organism>
<protein>
    <submittedName>
        <fullName evidence="3">Flagellar hook-associated protein 3</fullName>
    </submittedName>
</protein>
<reference evidence="3 4" key="1">
    <citation type="submission" date="2024-03" db="EMBL/GenBank/DDBJ databases">
        <title>Human intestinal bacterial collection.</title>
        <authorList>
            <person name="Pauvert C."/>
            <person name="Hitch T.C.A."/>
            <person name="Clavel T."/>
        </authorList>
    </citation>
    <scope>NUCLEOTIDE SEQUENCE [LARGE SCALE GENOMIC DNA]</scope>
    <source>
        <strain evidence="3 4">CLA-AA-H185</strain>
    </source>
</reference>
<dbReference type="Proteomes" id="UP001454489">
    <property type="component" value="Unassembled WGS sequence"/>
</dbReference>
<keyword evidence="3" id="KW-0966">Cell projection</keyword>
<feature type="region of interest" description="Disordered" evidence="1">
    <location>
        <begin position="1"/>
        <end position="21"/>
    </location>
</feature>